<name>A0ABN7RQU9_OIKDI</name>
<dbReference type="EMBL" id="OU015568">
    <property type="protein sequence ID" value="CAG5078267.1"/>
    <property type="molecule type" value="Genomic_DNA"/>
</dbReference>
<proteinExistence type="predicted"/>
<accession>A0ABN7RQU9</accession>
<keyword evidence="2" id="KW-1185">Reference proteome</keyword>
<dbReference type="Proteomes" id="UP001158576">
    <property type="component" value="Chromosome PAR"/>
</dbReference>
<organism evidence="1 2">
    <name type="scientific">Oikopleura dioica</name>
    <name type="common">Tunicate</name>
    <dbReference type="NCBI Taxonomy" id="34765"/>
    <lineage>
        <taxon>Eukaryota</taxon>
        <taxon>Metazoa</taxon>
        <taxon>Chordata</taxon>
        <taxon>Tunicata</taxon>
        <taxon>Appendicularia</taxon>
        <taxon>Copelata</taxon>
        <taxon>Oikopleuridae</taxon>
        <taxon>Oikopleura</taxon>
    </lineage>
</organism>
<evidence type="ECO:0000313" key="1">
    <source>
        <dbReference type="EMBL" id="CAG5078267.1"/>
    </source>
</evidence>
<sequence length="406" mass="47073">MLLEYPVYAELLDLAGIFYMGHMTVPLERFEQGVLKTDYLEGVRKFYCVGQYDGKFTVASAARAWNFTQAVPDSWFGITFGGRHRHFGEGMNFVMDDIEIFETSNTESTVHGKLREYFMFFLFNLQDRLELEQSYFDAEIRPIMNELAMERRFTTLEGDLDNPDQSQIEVPLNPQIQKMFCEDAIESIPGRSCVVEHEWRPEYGVGDGEGSDYEDIANSKPKVRYDEQNDAMIIESYSHDYHQPHPGYTFPPPGTLGNASSIDLVFKFKNRKFIARAAGISDWESVPEDTCDEIIQLFEAQALQTLAESKNGAQHLEKYAQYGCQHKLVPERDTFGIFWLNSPMKYEYKDGKLEMEPNRFYTDETNTPEENLDRLGGMLYCRVVGPARFIEWILVDSFRRRNLRLC</sequence>
<evidence type="ECO:0000313" key="2">
    <source>
        <dbReference type="Proteomes" id="UP001158576"/>
    </source>
</evidence>
<reference evidence="1 2" key="1">
    <citation type="submission" date="2021-04" db="EMBL/GenBank/DDBJ databases">
        <authorList>
            <person name="Bliznina A."/>
        </authorList>
    </citation>
    <scope>NUCLEOTIDE SEQUENCE [LARGE SCALE GENOMIC DNA]</scope>
</reference>
<protein>
    <submittedName>
        <fullName evidence="1">Oidioi.mRNA.OKI2018_I69.PAR.g8946.t1.cds</fullName>
    </submittedName>
</protein>
<gene>
    <name evidence="1" type="ORF">OKIOD_LOCUS504</name>
</gene>